<dbReference type="InterPro" id="IPR002477">
    <property type="entry name" value="Peptidoglycan-bd-like"/>
</dbReference>
<reference evidence="3 4" key="1">
    <citation type="submission" date="2019-02" db="EMBL/GenBank/DDBJ databases">
        <title>Emended description of the genus Rhodopseudomonas and description of Rhodopseudomonas albus sp. nov., a non-phototrophic, heavy-metal-tolerant bacterium isolated from garden soil.</title>
        <authorList>
            <person name="Bao Z."/>
            <person name="Cao W.W."/>
            <person name="Sato Y."/>
            <person name="Nishizawa T."/>
            <person name="Zhao J."/>
            <person name="Guo Y."/>
            <person name="Ohta H."/>
        </authorList>
    </citation>
    <scope>NUCLEOTIDE SEQUENCE [LARGE SCALE GENOMIC DNA]</scope>
    <source>
        <strain evidence="3 4">SK50-23</strain>
    </source>
</reference>
<sequence length="449" mass="46644">MRSMLSATAMIMLASAAYAQTPAPTPAKPKPVATVPVRPAMQTPADTAKDMTQTERLTIQSDLAWSGHYNGAINGEVSERMVNAIKAFQKDNGGKQTGVLNPQERGVLAATAKKPRDNVGWKIVTDMVTGAKLGIPGKLVPQQISDANGSKWQSSTGTIQILLTRRKEEAPSTAKLAEAERKQPGRKLDYSAVKPDFFVLSGLQNQKKFYIRGQLKGDEVRMLTILYDQATEGTMEPVVIAMSSAFDAFPAGVQAMGPPPRKKVEYASGIVVSADGAIVTDRQAVDGCLSITVAGHGNADKVAEDKARDLALLRIYGARDLKPLALGTGTAKPDLTLVGIADPQNQAGGSAVSTVRAATAQGAGSETTLSPAPGIGFAGAAAIDGDGAFAGVTQLKPVVVAGPTPAATQAVLASADAVRNFVKANGVATEAGKTSDAKASMVRLICVRK</sequence>
<feature type="signal peptide" evidence="1">
    <location>
        <begin position="1"/>
        <end position="19"/>
    </location>
</feature>
<protein>
    <submittedName>
        <fullName evidence="3">Peptidoglycan-binding protein</fullName>
    </submittedName>
</protein>
<dbReference type="RefSeq" id="WP_211911200.1">
    <property type="nucleotide sequence ID" value="NZ_CP036498.1"/>
</dbReference>
<dbReference type="Gene3D" id="2.40.10.120">
    <property type="match status" value="1"/>
</dbReference>
<keyword evidence="4" id="KW-1185">Reference proteome</keyword>
<dbReference type="SUPFAM" id="SSF50494">
    <property type="entry name" value="Trypsin-like serine proteases"/>
    <property type="match status" value="1"/>
</dbReference>
<keyword evidence="1" id="KW-0732">Signal</keyword>
<feature type="domain" description="Peptidoglycan binding-like" evidence="2">
    <location>
        <begin position="54"/>
        <end position="103"/>
    </location>
</feature>
<dbReference type="Pfam" id="PF01471">
    <property type="entry name" value="PG_binding_1"/>
    <property type="match status" value="1"/>
</dbReference>
<feature type="chain" id="PRO_5047506754" evidence="1">
    <location>
        <begin position="20"/>
        <end position="449"/>
    </location>
</feature>
<dbReference type="InterPro" id="IPR009003">
    <property type="entry name" value="Peptidase_S1_PA"/>
</dbReference>
<dbReference type="Proteomes" id="UP000682843">
    <property type="component" value="Chromosome"/>
</dbReference>
<dbReference type="InterPro" id="IPR036366">
    <property type="entry name" value="PGBDSf"/>
</dbReference>
<proteinExistence type="predicted"/>
<evidence type="ECO:0000313" key="3">
    <source>
        <dbReference type="EMBL" id="QUS37712.1"/>
    </source>
</evidence>
<dbReference type="InterPro" id="IPR036365">
    <property type="entry name" value="PGBD-like_sf"/>
</dbReference>
<organism evidence="3 4">
    <name type="scientific">Tardiphaga alba</name>
    <dbReference type="NCBI Taxonomy" id="340268"/>
    <lineage>
        <taxon>Bacteria</taxon>
        <taxon>Pseudomonadati</taxon>
        <taxon>Pseudomonadota</taxon>
        <taxon>Alphaproteobacteria</taxon>
        <taxon>Hyphomicrobiales</taxon>
        <taxon>Nitrobacteraceae</taxon>
        <taxon>Tardiphaga</taxon>
    </lineage>
</organism>
<accession>A0ABX8A365</accession>
<dbReference type="EMBL" id="CP036498">
    <property type="protein sequence ID" value="QUS37712.1"/>
    <property type="molecule type" value="Genomic_DNA"/>
</dbReference>
<evidence type="ECO:0000313" key="4">
    <source>
        <dbReference type="Proteomes" id="UP000682843"/>
    </source>
</evidence>
<evidence type="ECO:0000259" key="2">
    <source>
        <dbReference type="Pfam" id="PF01471"/>
    </source>
</evidence>
<dbReference type="Gene3D" id="1.10.101.10">
    <property type="entry name" value="PGBD-like superfamily/PGBD"/>
    <property type="match status" value="1"/>
</dbReference>
<name>A0ABX8A365_9BRAD</name>
<gene>
    <name evidence="3" type="ORF">RPMA_01650</name>
</gene>
<evidence type="ECO:0000256" key="1">
    <source>
        <dbReference type="SAM" id="SignalP"/>
    </source>
</evidence>
<dbReference type="Pfam" id="PF13365">
    <property type="entry name" value="Trypsin_2"/>
    <property type="match status" value="1"/>
</dbReference>
<dbReference type="SUPFAM" id="SSF47090">
    <property type="entry name" value="PGBD-like"/>
    <property type="match status" value="1"/>
</dbReference>